<evidence type="ECO:0000256" key="2">
    <source>
        <dbReference type="SAM" id="Phobius"/>
    </source>
</evidence>
<organism evidence="3 4">
    <name type="scientific">Streptomyces atriruber</name>
    <dbReference type="NCBI Taxonomy" id="545121"/>
    <lineage>
        <taxon>Bacteria</taxon>
        <taxon>Bacillati</taxon>
        <taxon>Actinomycetota</taxon>
        <taxon>Actinomycetes</taxon>
        <taxon>Kitasatosporales</taxon>
        <taxon>Streptomycetaceae</taxon>
        <taxon>Streptomyces</taxon>
    </lineage>
</organism>
<dbReference type="Pfam" id="PF14155">
    <property type="entry name" value="DUF4307"/>
    <property type="match status" value="1"/>
</dbReference>
<reference evidence="3 4" key="1">
    <citation type="submission" date="2024-06" db="EMBL/GenBank/DDBJ databases">
        <title>The Natural Products Discovery Center: Release of the First 8490 Sequenced Strains for Exploring Actinobacteria Biosynthetic Diversity.</title>
        <authorList>
            <person name="Kalkreuter E."/>
            <person name="Kautsar S.A."/>
            <person name="Yang D."/>
            <person name="Bader C.D."/>
            <person name="Teijaro C.N."/>
            <person name="Fluegel L."/>
            <person name="Davis C.M."/>
            <person name="Simpson J.R."/>
            <person name="Lauterbach L."/>
            <person name="Steele A.D."/>
            <person name="Gui C."/>
            <person name="Meng S."/>
            <person name="Li G."/>
            <person name="Viehrig K."/>
            <person name="Ye F."/>
            <person name="Su P."/>
            <person name="Kiefer A.F."/>
            <person name="Nichols A."/>
            <person name="Cepeda A.J."/>
            <person name="Yan W."/>
            <person name="Fan B."/>
            <person name="Jiang Y."/>
            <person name="Adhikari A."/>
            <person name="Zheng C.-J."/>
            <person name="Schuster L."/>
            <person name="Cowan T.M."/>
            <person name="Smanski M.J."/>
            <person name="Chevrette M.G."/>
            <person name="De Carvalho L.P.S."/>
            <person name="Shen B."/>
        </authorList>
    </citation>
    <scope>NUCLEOTIDE SEQUENCE [LARGE SCALE GENOMIC DNA]</scope>
    <source>
        <strain evidence="3 4">NPDC046838</strain>
    </source>
</reference>
<name>A0ABV3BKW7_9ACTN</name>
<feature type="region of interest" description="Disordered" evidence="1">
    <location>
        <begin position="1"/>
        <end position="31"/>
    </location>
</feature>
<dbReference type="RefSeq" id="WP_359347999.1">
    <property type="nucleotide sequence ID" value="NZ_JBEYXV010000006.1"/>
</dbReference>
<evidence type="ECO:0000313" key="3">
    <source>
        <dbReference type="EMBL" id="MEU6821664.1"/>
    </source>
</evidence>
<protein>
    <submittedName>
        <fullName evidence="3">DUF4307 domain-containing protein</fullName>
    </submittedName>
</protein>
<evidence type="ECO:0000313" key="4">
    <source>
        <dbReference type="Proteomes" id="UP001551176"/>
    </source>
</evidence>
<dbReference type="InterPro" id="IPR025443">
    <property type="entry name" value="DUF4307"/>
</dbReference>
<keyword evidence="2" id="KW-1133">Transmembrane helix</keyword>
<accession>A0ABV3BKW7</accession>
<proteinExistence type="predicted"/>
<keyword evidence="2" id="KW-0472">Membrane</keyword>
<keyword evidence="4" id="KW-1185">Reference proteome</keyword>
<dbReference type="EMBL" id="JBEYXV010000006">
    <property type="protein sequence ID" value="MEU6821664.1"/>
    <property type="molecule type" value="Genomic_DNA"/>
</dbReference>
<feature type="transmembrane region" description="Helical" evidence="2">
    <location>
        <begin position="43"/>
        <end position="63"/>
    </location>
</feature>
<sequence length="151" mass="16140">MAAAGSKLPEGHAKGLPEGRPGGLPEGRYGRARTADEAADRKLKIIGSVLGVLLLGVVGWFGYDYVNGAKVSGELIKFDVVSDHAVEAHLEVRKDTGAKGYCTLRSQAESGAEVGRADFRFDQRTDRIDKVVTLRTTKKATSVELLGCHSD</sequence>
<evidence type="ECO:0000256" key="1">
    <source>
        <dbReference type="SAM" id="MobiDB-lite"/>
    </source>
</evidence>
<dbReference type="Proteomes" id="UP001551176">
    <property type="component" value="Unassembled WGS sequence"/>
</dbReference>
<gene>
    <name evidence="3" type="ORF">ABZ921_13615</name>
</gene>
<keyword evidence="2" id="KW-0812">Transmembrane</keyword>
<comment type="caution">
    <text evidence="3">The sequence shown here is derived from an EMBL/GenBank/DDBJ whole genome shotgun (WGS) entry which is preliminary data.</text>
</comment>